<comment type="caution">
    <text evidence="1">The sequence shown here is derived from an EMBL/GenBank/DDBJ whole genome shotgun (WGS) entry which is preliminary data.</text>
</comment>
<proteinExistence type="predicted"/>
<name>A0A8J3QSG7_9ACTN</name>
<evidence type="ECO:0000313" key="2">
    <source>
        <dbReference type="Proteomes" id="UP000642748"/>
    </source>
</evidence>
<dbReference type="Proteomes" id="UP000642748">
    <property type="component" value="Unassembled WGS sequence"/>
</dbReference>
<dbReference type="EMBL" id="BONZ01000027">
    <property type="protein sequence ID" value="GIH14813.1"/>
    <property type="molecule type" value="Genomic_DNA"/>
</dbReference>
<organism evidence="1 2">
    <name type="scientific">Rugosimonospora africana</name>
    <dbReference type="NCBI Taxonomy" id="556532"/>
    <lineage>
        <taxon>Bacteria</taxon>
        <taxon>Bacillati</taxon>
        <taxon>Actinomycetota</taxon>
        <taxon>Actinomycetes</taxon>
        <taxon>Micromonosporales</taxon>
        <taxon>Micromonosporaceae</taxon>
        <taxon>Rugosimonospora</taxon>
    </lineage>
</organism>
<evidence type="ECO:0000313" key="1">
    <source>
        <dbReference type="EMBL" id="GIH14813.1"/>
    </source>
</evidence>
<protein>
    <submittedName>
        <fullName evidence="1">Uncharacterized protein</fullName>
    </submittedName>
</protein>
<accession>A0A8J3QSG7</accession>
<dbReference type="AlphaFoldDB" id="A0A8J3QSG7"/>
<reference evidence="1" key="1">
    <citation type="submission" date="2021-01" db="EMBL/GenBank/DDBJ databases">
        <title>Whole genome shotgun sequence of Rugosimonospora africana NBRC 104875.</title>
        <authorList>
            <person name="Komaki H."/>
            <person name="Tamura T."/>
        </authorList>
    </citation>
    <scope>NUCLEOTIDE SEQUENCE</scope>
    <source>
        <strain evidence="1">NBRC 104875</strain>
    </source>
</reference>
<sequence length="66" mass="6754">MVRALAEARGVTTSDLIRDWVAKGLASAGRSLDPVTELRRGLDTAQRALDTFAARGGAGGQGEAAA</sequence>
<keyword evidence="2" id="KW-1185">Reference proteome</keyword>
<gene>
    <name evidence="1" type="ORF">Raf01_29850</name>
</gene>